<gene>
    <name evidence="1" type="ORF">CEXT_793261</name>
</gene>
<evidence type="ECO:0000313" key="2">
    <source>
        <dbReference type="Proteomes" id="UP001054945"/>
    </source>
</evidence>
<evidence type="ECO:0000313" key="1">
    <source>
        <dbReference type="EMBL" id="GIY07436.1"/>
    </source>
</evidence>
<dbReference type="AlphaFoldDB" id="A0AAV4QH39"/>
<proteinExistence type="predicted"/>
<sequence length="88" mass="10051">MWVVKVLTKNELCPLGGLLPPQHRSSLCPRAIKRESGHKRRYAADIKARKSSLFLMGADSTFSGRWPVYFGLILFSSEQMFAVRHYPL</sequence>
<comment type="caution">
    <text evidence="1">The sequence shown here is derived from an EMBL/GenBank/DDBJ whole genome shotgun (WGS) entry which is preliminary data.</text>
</comment>
<organism evidence="1 2">
    <name type="scientific">Caerostris extrusa</name>
    <name type="common">Bark spider</name>
    <name type="synonym">Caerostris bankana</name>
    <dbReference type="NCBI Taxonomy" id="172846"/>
    <lineage>
        <taxon>Eukaryota</taxon>
        <taxon>Metazoa</taxon>
        <taxon>Ecdysozoa</taxon>
        <taxon>Arthropoda</taxon>
        <taxon>Chelicerata</taxon>
        <taxon>Arachnida</taxon>
        <taxon>Araneae</taxon>
        <taxon>Araneomorphae</taxon>
        <taxon>Entelegynae</taxon>
        <taxon>Araneoidea</taxon>
        <taxon>Araneidae</taxon>
        <taxon>Caerostris</taxon>
    </lineage>
</organism>
<keyword evidence="2" id="KW-1185">Reference proteome</keyword>
<name>A0AAV4QH39_CAEEX</name>
<reference evidence="1 2" key="1">
    <citation type="submission" date="2021-06" db="EMBL/GenBank/DDBJ databases">
        <title>Caerostris extrusa draft genome.</title>
        <authorList>
            <person name="Kono N."/>
            <person name="Arakawa K."/>
        </authorList>
    </citation>
    <scope>NUCLEOTIDE SEQUENCE [LARGE SCALE GENOMIC DNA]</scope>
</reference>
<protein>
    <submittedName>
        <fullName evidence="1">Uncharacterized protein</fullName>
    </submittedName>
</protein>
<accession>A0AAV4QH39</accession>
<dbReference type="EMBL" id="BPLR01006107">
    <property type="protein sequence ID" value="GIY07436.1"/>
    <property type="molecule type" value="Genomic_DNA"/>
</dbReference>
<dbReference type="Proteomes" id="UP001054945">
    <property type="component" value="Unassembled WGS sequence"/>
</dbReference>